<gene>
    <name evidence="1" type="ORF">M8C21_023100</name>
</gene>
<comment type="caution">
    <text evidence="1">The sequence shown here is derived from an EMBL/GenBank/DDBJ whole genome shotgun (WGS) entry which is preliminary data.</text>
</comment>
<dbReference type="Proteomes" id="UP001206925">
    <property type="component" value="Unassembled WGS sequence"/>
</dbReference>
<proteinExistence type="predicted"/>
<protein>
    <submittedName>
        <fullName evidence="1">Uncharacterized protein</fullName>
    </submittedName>
</protein>
<evidence type="ECO:0000313" key="1">
    <source>
        <dbReference type="EMBL" id="KAI7730263.1"/>
    </source>
</evidence>
<sequence>MLDVTSSTVEAKLGVDFADIHANSDLYKRNQELITELSKRAPSSRDLYFPTKRNKHLSRADHGVCRKNVFYRVKAGDVSAIPYAFAQNLFSGFMIPIGRKSQSGGGGIIGVHSRRGLYTTS</sequence>
<organism evidence="1 2">
    <name type="scientific">Ambrosia artemisiifolia</name>
    <name type="common">Common ragweed</name>
    <dbReference type="NCBI Taxonomy" id="4212"/>
    <lineage>
        <taxon>Eukaryota</taxon>
        <taxon>Viridiplantae</taxon>
        <taxon>Streptophyta</taxon>
        <taxon>Embryophyta</taxon>
        <taxon>Tracheophyta</taxon>
        <taxon>Spermatophyta</taxon>
        <taxon>Magnoliopsida</taxon>
        <taxon>eudicotyledons</taxon>
        <taxon>Gunneridae</taxon>
        <taxon>Pentapetalae</taxon>
        <taxon>asterids</taxon>
        <taxon>campanulids</taxon>
        <taxon>Asterales</taxon>
        <taxon>Asteraceae</taxon>
        <taxon>Asteroideae</taxon>
        <taxon>Heliantheae alliance</taxon>
        <taxon>Heliantheae</taxon>
        <taxon>Ambrosia</taxon>
    </lineage>
</organism>
<evidence type="ECO:0000313" key="2">
    <source>
        <dbReference type="Proteomes" id="UP001206925"/>
    </source>
</evidence>
<dbReference type="PANTHER" id="PTHR48040:SF60">
    <property type="entry name" value="ABC TRANSPORTER DOMAIN-CONTAINING PROTEIN"/>
    <property type="match status" value="1"/>
</dbReference>
<dbReference type="AlphaFoldDB" id="A0AAD5BV40"/>
<keyword evidence="2" id="KW-1185">Reference proteome</keyword>
<dbReference type="EMBL" id="JAMZMK010010821">
    <property type="protein sequence ID" value="KAI7730263.1"/>
    <property type="molecule type" value="Genomic_DNA"/>
</dbReference>
<name>A0AAD5BV40_AMBAR</name>
<reference evidence="1" key="1">
    <citation type="submission" date="2022-06" db="EMBL/GenBank/DDBJ databases">
        <title>Uncovering the hologenomic basis of an extraordinary plant invasion.</title>
        <authorList>
            <person name="Bieker V.C."/>
            <person name="Martin M.D."/>
            <person name="Gilbert T."/>
            <person name="Hodgins K."/>
            <person name="Battlay P."/>
            <person name="Petersen B."/>
            <person name="Wilson J."/>
        </authorList>
    </citation>
    <scope>NUCLEOTIDE SEQUENCE</scope>
    <source>
        <strain evidence="1">AA19_3_7</strain>
        <tissue evidence="1">Leaf</tissue>
    </source>
</reference>
<dbReference type="PANTHER" id="PTHR48040">
    <property type="entry name" value="PLEIOTROPIC DRUG RESISTANCE PROTEIN 1-LIKE ISOFORM X1"/>
    <property type="match status" value="1"/>
</dbReference>
<accession>A0AAD5BV40</accession>